<keyword evidence="5" id="KW-1185">Reference proteome</keyword>
<dbReference type="AlphaFoldDB" id="A0A124H119"/>
<dbReference type="InterPro" id="IPR016163">
    <property type="entry name" value="Ald_DH_C"/>
</dbReference>
<evidence type="ECO:0000313" key="4">
    <source>
        <dbReference type="EMBL" id="KUM74690.1"/>
    </source>
</evidence>
<sequence length="478" mass="51343">MASAFEYAPAPESRGNVDIAPSYGLFIDGEFTEAADGKVFKTVSPSTEEVLSEIAQAGAADVDRAVKAARKAFEKWSALPGSERAKYLFRIARIIQERSRELAVLETLDNGKPIKETRDADLPLVAAHFFYYAGWADKLEYAGFGANPKPLGVAGQVIPWNFPLLMLAWKIAPALATGNTVVLKPAETTPLSALFFADICRQAGLPKGVVNILPGYGDTGAALVAHPDVNKVAFTGSTAVGKEIARTVAGSRKKLTLELGGKGANIVFDDAPIDQAVEGIVNGIFFNQGQVCCAGSRLLVQESIQDELLESLKRRLSTLRLGDPLDKNTDIGAINSEEQLTRITSLVEQGEAEGAERWSPACELPESGYWFAPTLFTNVTQAHTIARDEIFGPVLSVLTFRTPDEAVAKANNTAYGLSAGIWTEKGSRILAVANKLRAGVIWSNTFNKFDPTSPFGGYKESGFGREGGRHGLEAYLDV</sequence>
<dbReference type="Gene3D" id="3.40.309.10">
    <property type="entry name" value="Aldehyde Dehydrogenase, Chain A, domain 2"/>
    <property type="match status" value="1"/>
</dbReference>
<dbReference type="STRING" id="146536.AQI70_17790"/>
<evidence type="ECO:0000256" key="2">
    <source>
        <dbReference type="ARBA" id="ARBA00023002"/>
    </source>
</evidence>
<dbReference type="FunFam" id="3.40.309.10:FF:000012">
    <property type="entry name" value="Betaine aldehyde dehydrogenase"/>
    <property type="match status" value="1"/>
</dbReference>
<evidence type="ECO:0000313" key="5">
    <source>
        <dbReference type="Proteomes" id="UP000054024"/>
    </source>
</evidence>
<dbReference type="FunFam" id="3.40.605.10:FF:000007">
    <property type="entry name" value="NAD/NADP-dependent betaine aldehyde dehydrogenase"/>
    <property type="match status" value="1"/>
</dbReference>
<dbReference type="InterPro" id="IPR016162">
    <property type="entry name" value="Ald_DH_N"/>
</dbReference>
<dbReference type="Proteomes" id="UP000054024">
    <property type="component" value="Unassembled WGS sequence"/>
</dbReference>
<dbReference type="PROSITE" id="PS00070">
    <property type="entry name" value="ALDEHYDE_DEHYDR_CYS"/>
    <property type="match status" value="1"/>
</dbReference>
<dbReference type="EMBL" id="LMWJ01000013">
    <property type="protein sequence ID" value="KUM74690.1"/>
    <property type="molecule type" value="Genomic_DNA"/>
</dbReference>
<keyword evidence="2" id="KW-0560">Oxidoreductase</keyword>
<proteinExistence type="inferred from homology"/>
<dbReference type="RefSeq" id="WP_062150715.1">
    <property type="nucleotide sequence ID" value="NZ_KQ947988.1"/>
</dbReference>
<dbReference type="InterPro" id="IPR016161">
    <property type="entry name" value="Ald_DH/histidinol_DH"/>
</dbReference>
<evidence type="ECO:0000256" key="1">
    <source>
        <dbReference type="ARBA" id="ARBA00009986"/>
    </source>
</evidence>
<feature type="domain" description="Aldehyde dehydrogenase" evidence="3">
    <location>
        <begin position="32"/>
        <end position="477"/>
    </location>
</feature>
<gene>
    <name evidence="4" type="ORF">AQI70_17790</name>
</gene>
<dbReference type="GO" id="GO:0016620">
    <property type="term" value="F:oxidoreductase activity, acting on the aldehyde or oxo group of donors, NAD or NADP as acceptor"/>
    <property type="evidence" value="ECO:0007669"/>
    <property type="project" value="InterPro"/>
</dbReference>
<dbReference type="InterPro" id="IPR015590">
    <property type="entry name" value="Aldehyde_DH_dom"/>
</dbReference>
<accession>A0A124H119</accession>
<dbReference type="InterPro" id="IPR016160">
    <property type="entry name" value="Ald_DH_CS_CYS"/>
</dbReference>
<dbReference type="SUPFAM" id="SSF53720">
    <property type="entry name" value="ALDH-like"/>
    <property type="match status" value="1"/>
</dbReference>
<name>A0A124H119_9ACTN</name>
<dbReference type="CDD" id="cd07111">
    <property type="entry name" value="ALDH_F16"/>
    <property type="match status" value="1"/>
</dbReference>
<organism evidence="4 5">
    <name type="scientific">Streptomyces curacoi</name>
    <dbReference type="NCBI Taxonomy" id="146536"/>
    <lineage>
        <taxon>Bacteria</taxon>
        <taxon>Bacillati</taxon>
        <taxon>Actinomycetota</taxon>
        <taxon>Actinomycetes</taxon>
        <taxon>Kitasatosporales</taxon>
        <taxon>Streptomycetaceae</taxon>
        <taxon>Streptomyces</taxon>
    </lineage>
</organism>
<reference evidence="4 5" key="1">
    <citation type="submission" date="2015-10" db="EMBL/GenBank/DDBJ databases">
        <title>Draft genome sequence of Streptomyces curacoi DSM 40107, type strain for the species Streptomyces curacoi.</title>
        <authorList>
            <person name="Ruckert C."/>
            <person name="Winkler A."/>
            <person name="Kalinowski J."/>
            <person name="Kampfer P."/>
            <person name="Glaeser S."/>
        </authorList>
    </citation>
    <scope>NUCLEOTIDE SEQUENCE [LARGE SCALE GENOMIC DNA]</scope>
    <source>
        <strain evidence="4 5">DSM 40107</strain>
    </source>
</reference>
<dbReference type="Gene3D" id="3.40.605.10">
    <property type="entry name" value="Aldehyde Dehydrogenase, Chain A, domain 1"/>
    <property type="match status" value="1"/>
</dbReference>
<evidence type="ECO:0000259" key="3">
    <source>
        <dbReference type="Pfam" id="PF00171"/>
    </source>
</evidence>
<protein>
    <submittedName>
        <fullName evidence="4">Betaine-aldehyde dehydrogenase</fullName>
    </submittedName>
</protein>
<dbReference type="Pfam" id="PF00171">
    <property type="entry name" value="Aldedh"/>
    <property type="match status" value="1"/>
</dbReference>
<dbReference type="OrthoDB" id="6882680at2"/>
<comment type="similarity">
    <text evidence="1">Belongs to the aldehyde dehydrogenase family.</text>
</comment>
<dbReference type="PANTHER" id="PTHR11699">
    <property type="entry name" value="ALDEHYDE DEHYDROGENASE-RELATED"/>
    <property type="match status" value="1"/>
</dbReference>
<comment type="caution">
    <text evidence="4">The sequence shown here is derived from an EMBL/GenBank/DDBJ whole genome shotgun (WGS) entry which is preliminary data.</text>
</comment>